<dbReference type="EMBL" id="JH413833">
    <property type="protein sequence ID" value="EHL30230.1"/>
    <property type="molecule type" value="Genomic_DNA"/>
</dbReference>
<dbReference type="HOGENOM" id="CLU_3345260_0_0_6"/>
<reference evidence="1 2" key="1">
    <citation type="journal article" date="2011" name="BMC Genomics">
        <title>Insight into cross-talk between intra-amoebal pathogens.</title>
        <authorList>
            <person name="Gimenez G."/>
            <person name="Bertelli C."/>
            <person name="Moliner C."/>
            <person name="Robert C."/>
            <person name="Raoult D."/>
            <person name="Fournier P.E."/>
            <person name="Greub G."/>
        </authorList>
    </citation>
    <scope>NUCLEOTIDE SEQUENCE [LARGE SCALE GENOMIC DNA]</scope>
    <source>
        <strain evidence="1 2">LLAP12</strain>
    </source>
</reference>
<organism evidence="1 2">
    <name type="scientific">Legionella drancourtii LLAP12</name>
    <dbReference type="NCBI Taxonomy" id="658187"/>
    <lineage>
        <taxon>Bacteria</taxon>
        <taxon>Pseudomonadati</taxon>
        <taxon>Pseudomonadota</taxon>
        <taxon>Gammaproteobacteria</taxon>
        <taxon>Legionellales</taxon>
        <taxon>Legionellaceae</taxon>
        <taxon>Legionella</taxon>
    </lineage>
</organism>
<sequence length="37" mass="4440">MNLFYKKHLFSECLDKRQQPVLNYPLHGTVICEIVVY</sequence>
<proteinExistence type="predicted"/>
<evidence type="ECO:0000313" key="2">
    <source>
        <dbReference type="Proteomes" id="UP000002770"/>
    </source>
</evidence>
<protein>
    <submittedName>
        <fullName evidence="1">Uncharacterized protein</fullName>
    </submittedName>
</protein>
<gene>
    <name evidence="1" type="ORF">LDG_7739</name>
</gene>
<accession>G9ER29</accession>
<keyword evidence="2" id="KW-1185">Reference proteome</keyword>
<dbReference type="InParanoid" id="G9ER29"/>
<dbReference type="Proteomes" id="UP000002770">
    <property type="component" value="Unassembled WGS sequence"/>
</dbReference>
<name>G9ER29_9GAMM</name>
<evidence type="ECO:0000313" key="1">
    <source>
        <dbReference type="EMBL" id="EHL30230.1"/>
    </source>
</evidence>
<dbReference type="AlphaFoldDB" id="G9ER29"/>